<accession>A0A5S5D4Y6</accession>
<name>A0A5S5D4Y6_9SPHI</name>
<evidence type="ECO:0000313" key="1">
    <source>
        <dbReference type="EMBL" id="TYP91093.1"/>
    </source>
</evidence>
<protein>
    <submittedName>
        <fullName evidence="1">Uncharacterized protein</fullName>
    </submittedName>
</protein>
<organism evidence="1 2">
    <name type="scientific">Sphingobacterium allocomposti</name>
    <dbReference type="NCBI Taxonomy" id="415956"/>
    <lineage>
        <taxon>Bacteria</taxon>
        <taxon>Pseudomonadati</taxon>
        <taxon>Bacteroidota</taxon>
        <taxon>Sphingobacteriia</taxon>
        <taxon>Sphingobacteriales</taxon>
        <taxon>Sphingobacteriaceae</taxon>
        <taxon>Sphingobacterium</taxon>
    </lineage>
</organism>
<proteinExistence type="predicted"/>
<evidence type="ECO:0000313" key="2">
    <source>
        <dbReference type="Proteomes" id="UP000325105"/>
    </source>
</evidence>
<comment type="caution">
    <text evidence="1">The sequence shown here is derived from an EMBL/GenBank/DDBJ whole genome shotgun (WGS) entry which is preliminary data.</text>
</comment>
<dbReference type="AlphaFoldDB" id="A0A5S5D4Y6"/>
<reference evidence="1 2" key="1">
    <citation type="submission" date="2019-07" db="EMBL/GenBank/DDBJ databases">
        <title>Genomic Encyclopedia of Archaeal and Bacterial Type Strains, Phase II (KMG-II): from individual species to whole genera.</title>
        <authorList>
            <person name="Goeker M."/>
        </authorList>
    </citation>
    <scope>NUCLEOTIDE SEQUENCE [LARGE SCALE GENOMIC DNA]</scope>
    <source>
        <strain evidence="1 2">DSM 18850</strain>
    </source>
</reference>
<gene>
    <name evidence="1" type="ORF">BC792_12260</name>
</gene>
<dbReference type="EMBL" id="VNHX01000022">
    <property type="protein sequence ID" value="TYP91093.1"/>
    <property type="molecule type" value="Genomic_DNA"/>
</dbReference>
<keyword evidence="2" id="KW-1185">Reference proteome</keyword>
<sequence length="34" mass="3979">MKRSKFIASISLEKNSQLKLEILTESDQSFVLFF</sequence>
<dbReference type="Proteomes" id="UP000325105">
    <property type="component" value="Unassembled WGS sequence"/>
</dbReference>